<dbReference type="OrthoDB" id="24885at2157"/>
<protein>
    <submittedName>
        <fullName evidence="2">Transcriptional regulator, effector-binding component</fullName>
    </submittedName>
</protein>
<proteinExistence type="predicted"/>
<name>G4RP09_THETK</name>
<dbReference type="Pfam" id="PF06445">
    <property type="entry name" value="GyrI-like"/>
    <property type="match status" value="1"/>
</dbReference>
<dbReference type="AlphaFoldDB" id="G4RP09"/>
<dbReference type="eggNOG" id="arCOG03200">
    <property type="taxonomic scope" value="Archaea"/>
</dbReference>
<dbReference type="KEGG" id="ttn:TTX_0643"/>
<evidence type="ECO:0000259" key="1">
    <source>
        <dbReference type="Pfam" id="PF06445"/>
    </source>
</evidence>
<dbReference type="RefSeq" id="WP_014126560.1">
    <property type="nucleotide sequence ID" value="NC_016070.1"/>
</dbReference>
<reference evidence="2 3" key="1">
    <citation type="journal article" date="2011" name="PLoS ONE">
        <title>The complete genome sequence of Thermoproteus tenax: a physiologically versatile member of the Crenarchaeota.</title>
        <authorList>
            <person name="Siebers B."/>
            <person name="Zaparty M."/>
            <person name="Raddatz G."/>
            <person name="Tjaden B."/>
            <person name="Albers S.V."/>
            <person name="Bell S.D."/>
            <person name="Blombach F."/>
            <person name="Kletzin A."/>
            <person name="Kyrpides N."/>
            <person name="Lanz C."/>
            <person name="Plagens A."/>
            <person name="Rampp M."/>
            <person name="Rosinus A."/>
            <person name="von Jan M."/>
            <person name="Makarova K.S."/>
            <person name="Klenk H.P."/>
            <person name="Schuster S.C."/>
            <person name="Hensel R."/>
        </authorList>
    </citation>
    <scope>NUCLEOTIDE SEQUENCE [LARGE SCALE GENOMIC DNA]</scope>
    <source>
        <strain evidence="3">ATCC 35583 / DSM 2078 / JCM 9277 / NBRC 100435 / Kra 1</strain>
    </source>
</reference>
<gene>
    <name evidence="2" type="ordered locus">TTX_0643</name>
</gene>
<dbReference type="Proteomes" id="UP000002654">
    <property type="component" value="Chromosome"/>
</dbReference>
<evidence type="ECO:0000313" key="2">
    <source>
        <dbReference type="EMBL" id="CCC81303.1"/>
    </source>
</evidence>
<sequence>MPQVEVKEVQEVRGFSAMKRVPNRAALLQDLKPGVILVFHGKEGNNMVVEVFSPDPNGDKTLPSARMAVYKFAGSAEKVDNAYATVLFWALNSGYSLGSPTREVYIKVDRSQTPPEVEVEVQVPI</sequence>
<dbReference type="Gene3D" id="3.20.80.10">
    <property type="entry name" value="Regulatory factor, effector binding domain"/>
    <property type="match status" value="1"/>
</dbReference>
<evidence type="ECO:0000313" key="3">
    <source>
        <dbReference type="Proteomes" id="UP000002654"/>
    </source>
</evidence>
<dbReference type="InterPro" id="IPR011256">
    <property type="entry name" value="Reg_factor_effector_dom_sf"/>
</dbReference>
<dbReference type="PaxDb" id="768679-TTX_0643"/>
<dbReference type="STRING" id="768679.TTX_0643"/>
<organism evidence="2 3">
    <name type="scientific">Thermoproteus tenax (strain ATCC 35583 / DSM 2078 / JCM 9277 / NBRC 100435 / Kra 1)</name>
    <dbReference type="NCBI Taxonomy" id="768679"/>
    <lineage>
        <taxon>Archaea</taxon>
        <taxon>Thermoproteota</taxon>
        <taxon>Thermoprotei</taxon>
        <taxon>Thermoproteales</taxon>
        <taxon>Thermoproteaceae</taxon>
        <taxon>Thermoproteus</taxon>
    </lineage>
</organism>
<dbReference type="GeneID" id="11263639"/>
<dbReference type="InterPro" id="IPR029442">
    <property type="entry name" value="GyrI-like"/>
</dbReference>
<accession>G4RP09</accession>
<keyword evidence="3" id="KW-1185">Reference proteome</keyword>
<dbReference type="HOGENOM" id="CLU_1976622_0_0_2"/>
<feature type="domain" description="GyrI-like small molecule binding" evidence="1">
    <location>
        <begin position="60"/>
        <end position="125"/>
    </location>
</feature>
<dbReference type="PATRIC" id="fig|768679.9.peg.656"/>
<dbReference type="EMBL" id="FN869859">
    <property type="protein sequence ID" value="CCC81303.1"/>
    <property type="molecule type" value="Genomic_DNA"/>
</dbReference>
<dbReference type="SUPFAM" id="SSF55136">
    <property type="entry name" value="Probable bacterial effector-binding domain"/>
    <property type="match status" value="1"/>
</dbReference>